<evidence type="ECO:0000256" key="13">
    <source>
        <dbReference type="RuleBase" id="RU003421"/>
    </source>
</evidence>
<comment type="catalytic activity">
    <reaction evidence="1 11 13">
        <text>Release of N-terminal proline from a peptide.</text>
        <dbReference type="EC" id="3.4.11.5"/>
    </reaction>
</comment>
<dbReference type="OrthoDB" id="9796770at2"/>
<dbReference type="PRINTS" id="PR00793">
    <property type="entry name" value="PROAMNOPTASE"/>
</dbReference>
<evidence type="ECO:0000313" key="15">
    <source>
        <dbReference type="EMBL" id="GAC16665.1"/>
    </source>
</evidence>
<evidence type="ECO:0000313" key="16">
    <source>
        <dbReference type="Proteomes" id="UP000006334"/>
    </source>
</evidence>
<feature type="active site" description="Nucleophile" evidence="12">
    <location>
        <position position="110"/>
    </location>
</feature>
<evidence type="ECO:0000259" key="14">
    <source>
        <dbReference type="Pfam" id="PF00561"/>
    </source>
</evidence>
<dbReference type="GO" id="GO:0006508">
    <property type="term" value="P:proteolysis"/>
    <property type="evidence" value="ECO:0007669"/>
    <property type="project" value="UniProtKB-KW"/>
</dbReference>
<dbReference type="GO" id="GO:0005737">
    <property type="term" value="C:cytoplasm"/>
    <property type="evidence" value="ECO:0007669"/>
    <property type="project" value="UniProtKB-SubCell"/>
</dbReference>
<sequence length="323" mass="36441">MSQLYPAIKTYQTEMLDVGDGHNIYLEQSGNPNGIPVLYLHGGPGAGLSPMYRSFFNPELYRIIGFDQRGCGQSTPFAKLEHNTTSHILEDIEQIRQHLGIDKWMLCGGSWGTTLALLNAIDKPDTVSAIILRGAFLAREEDFSWFIDKSGGAAQIFPEHYEEFVEIVKDGPAELSIVDRFYHIFRHGDELTKMHAAKSWCMWEERISVLNSSIREHDFHQNLHRAASLAMLECHYVKHNCFIRQNQIIDNISKIDAIPGTIIHGRFDIVCKLENAFTLSKAWRSGQLLIVPEAGHSASDPKISDAICHATNEMATFLKEKKS</sequence>
<dbReference type="Gene3D" id="3.40.50.1820">
    <property type="entry name" value="alpha/beta hydrolase"/>
    <property type="match status" value="1"/>
</dbReference>
<dbReference type="EC" id="3.4.11.5" evidence="4 11"/>
<keyword evidence="8 11" id="KW-0645">Protease</keyword>
<evidence type="ECO:0000256" key="5">
    <source>
        <dbReference type="ARBA" id="ARBA00021843"/>
    </source>
</evidence>
<organism evidence="15 16">
    <name type="scientific">Aliiglaciecola lipolytica E3</name>
    <dbReference type="NCBI Taxonomy" id="1127673"/>
    <lineage>
        <taxon>Bacteria</taxon>
        <taxon>Pseudomonadati</taxon>
        <taxon>Pseudomonadota</taxon>
        <taxon>Gammaproteobacteria</taxon>
        <taxon>Alteromonadales</taxon>
        <taxon>Alteromonadaceae</taxon>
        <taxon>Aliiglaciecola</taxon>
    </lineage>
</organism>
<proteinExistence type="inferred from homology"/>
<dbReference type="STRING" id="1127673.GLIP_4054"/>
<evidence type="ECO:0000256" key="1">
    <source>
        <dbReference type="ARBA" id="ARBA00001585"/>
    </source>
</evidence>
<evidence type="ECO:0000256" key="12">
    <source>
        <dbReference type="PIRSR" id="PIRSR006431-1"/>
    </source>
</evidence>
<evidence type="ECO:0000256" key="6">
    <source>
        <dbReference type="ARBA" id="ARBA00022438"/>
    </source>
</evidence>
<reference evidence="15 16" key="1">
    <citation type="journal article" date="2017" name="Antonie Van Leeuwenhoek">
        <title>Rhizobium rhizosphaerae sp. nov., a novel species isolated from rice rhizosphere.</title>
        <authorList>
            <person name="Zhao J.J."/>
            <person name="Zhang J."/>
            <person name="Zhang R.J."/>
            <person name="Zhang C.W."/>
            <person name="Yin H.Q."/>
            <person name="Zhang X.X."/>
        </authorList>
    </citation>
    <scope>NUCLEOTIDE SEQUENCE [LARGE SCALE GENOMIC DNA]</scope>
    <source>
        <strain evidence="15 16">E3</strain>
    </source>
</reference>
<evidence type="ECO:0000256" key="9">
    <source>
        <dbReference type="ARBA" id="ARBA00022801"/>
    </source>
</evidence>
<evidence type="ECO:0000256" key="3">
    <source>
        <dbReference type="ARBA" id="ARBA00010088"/>
    </source>
</evidence>
<protein>
    <recommendedName>
        <fullName evidence="5 11">Proline iminopeptidase</fullName>
        <shortName evidence="11">PIP</shortName>
        <ecNumber evidence="4 11">3.4.11.5</ecNumber>
    </recommendedName>
    <alternativeName>
        <fullName evidence="10 11">Prolyl aminopeptidase</fullName>
    </alternativeName>
</protein>
<comment type="similarity">
    <text evidence="3 11 13">Belongs to the peptidase S33 family.</text>
</comment>
<evidence type="ECO:0000256" key="8">
    <source>
        <dbReference type="ARBA" id="ARBA00022670"/>
    </source>
</evidence>
<evidence type="ECO:0000256" key="2">
    <source>
        <dbReference type="ARBA" id="ARBA00004496"/>
    </source>
</evidence>
<evidence type="ECO:0000256" key="10">
    <source>
        <dbReference type="ARBA" id="ARBA00029605"/>
    </source>
</evidence>
<name>K6YZM4_9ALTE</name>
<dbReference type="GO" id="GO:0004177">
    <property type="term" value="F:aminopeptidase activity"/>
    <property type="evidence" value="ECO:0007669"/>
    <property type="project" value="UniProtKB-UniRule"/>
</dbReference>
<dbReference type="EMBL" id="BAEN01000076">
    <property type="protein sequence ID" value="GAC16665.1"/>
    <property type="molecule type" value="Genomic_DNA"/>
</dbReference>
<dbReference type="InterPro" id="IPR002410">
    <property type="entry name" value="Peptidase_S33"/>
</dbReference>
<keyword evidence="7 11" id="KW-0963">Cytoplasm</keyword>
<dbReference type="RefSeq" id="WP_008846467.1">
    <property type="nucleotide sequence ID" value="NZ_BAEN01000076.1"/>
</dbReference>
<dbReference type="InterPro" id="IPR000073">
    <property type="entry name" value="AB_hydrolase_1"/>
</dbReference>
<gene>
    <name evidence="15" type="primary">pip</name>
    <name evidence="15" type="ORF">GLIP_4054</name>
</gene>
<dbReference type="Proteomes" id="UP000006334">
    <property type="component" value="Unassembled WGS sequence"/>
</dbReference>
<evidence type="ECO:0000256" key="11">
    <source>
        <dbReference type="PIRNR" id="PIRNR006431"/>
    </source>
</evidence>
<dbReference type="SUPFAM" id="SSF53474">
    <property type="entry name" value="alpha/beta-Hydrolases"/>
    <property type="match status" value="1"/>
</dbReference>
<evidence type="ECO:0000256" key="7">
    <source>
        <dbReference type="ARBA" id="ARBA00022490"/>
    </source>
</evidence>
<dbReference type="InterPro" id="IPR029058">
    <property type="entry name" value="AB_hydrolase_fold"/>
</dbReference>
<dbReference type="NCBIfam" id="TIGR01249">
    <property type="entry name" value="pro_imino_pep_1"/>
    <property type="match status" value="1"/>
</dbReference>
<dbReference type="AlphaFoldDB" id="K6YZM4"/>
<comment type="subcellular location">
    <subcellularLocation>
        <location evidence="2 11">Cytoplasm</location>
    </subcellularLocation>
</comment>
<dbReference type="PANTHER" id="PTHR43722:SF1">
    <property type="entry name" value="PROLINE IMINOPEPTIDASE"/>
    <property type="match status" value="1"/>
</dbReference>
<dbReference type="PIRSF" id="PIRSF006431">
    <property type="entry name" value="Pept_S33"/>
    <property type="match status" value="1"/>
</dbReference>
<evidence type="ECO:0000256" key="4">
    <source>
        <dbReference type="ARBA" id="ARBA00012568"/>
    </source>
</evidence>
<accession>K6YZM4</accession>
<comment type="caution">
    <text evidence="15">The sequence shown here is derived from an EMBL/GenBank/DDBJ whole genome shotgun (WGS) entry which is preliminary data.</text>
</comment>
<dbReference type="Pfam" id="PF00561">
    <property type="entry name" value="Abhydrolase_1"/>
    <property type="match status" value="1"/>
</dbReference>
<feature type="active site" description="Proton donor" evidence="12">
    <location>
        <position position="296"/>
    </location>
</feature>
<keyword evidence="6 11" id="KW-0031">Aminopeptidase</keyword>
<keyword evidence="9 11" id="KW-0378">Hydrolase</keyword>
<dbReference type="eggNOG" id="COG0596">
    <property type="taxonomic scope" value="Bacteria"/>
</dbReference>
<feature type="domain" description="AB hydrolase-1" evidence="14">
    <location>
        <begin position="36"/>
        <end position="299"/>
    </location>
</feature>
<feature type="active site" evidence="12">
    <location>
        <position position="268"/>
    </location>
</feature>
<dbReference type="PANTHER" id="PTHR43722">
    <property type="entry name" value="PROLINE IMINOPEPTIDASE"/>
    <property type="match status" value="1"/>
</dbReference>
<keyword evidence="16" id="KW-1185">Reference proteome</keyword>
<dbReference type="InterPro" id="IPR005944">
    <property type="entry name" value="Pro_iminopeptidase"/>
</dbReference>